<proteinExistence type="predicted"/>
<organism evidence="2 3">
    <name type="scientific">Pinctada imbricata</name>
    <name type="common">Atlantic pearl-oyster</name>
    <name type="synonym">Pinctada martensii</name>
    <dbReference type="NCBI Taxonomy" id="66713"/>
    <lineage>
        <taxon>Eukaryota</taxon>
        <taxon>Metazoa</taxon>
        <taxon>Spiralia</taxon>
        <taxon>Lophotrochozoa</taxon>
        <taxon>Mollusca</taxon>
        <taxon>Bivalvia</taxon>
        <taxon>Autobranchia</taxon>
        <taxon>Pteriomorphia</taxon>
        <taxon>Pterioida</taxon>
        <taxon>Pterioidea</taxon>
        <taxon>Pteriidae</taxon>
        <taxon>Pinctada</taxon>
    </lineage>
</organism>
<dbReference type="InterPro" id="IPR004352">
    <property type="entry name" value="GH114_TIM-barrel"/>
</dbReference>
<name>A0AA89BX86_PINIB</name>
<dbReference type="SUPFAM" id="SSF51445">
    <property type="entry name" value="(Trans)glycosidases"/>
    <property type="match status" value="1"/>
</dbReference>
<dbReference type="InterPro" id="IPR017853">
    <property type="entry name" value="GH"/>
</dbReference>
<accession>A0AA89BX86</accession>
<dbReference type="EMBL" id="VSWD01000012">
    <property type="protein sequence ID" value="KAK3085965.1"/>
    <property type="molecule type" value="Genomic_DNA"/>
</dbReference>
<evidence type="ECO:0000313" key="2">
    <source>
        <dbReference type="EMBL" id="KAK3085965.1"/>
    </source>
</evidence>
<reference evidence="2" key="1">
    <citation type="submission" date="2019-08" db="EMBL/GenBank/DDBJ databases">
        <title>The improved chromosome-level genome for the pearl oyster Pinctada fucata martensii using PacBio sequencing and Hi-C.</title>
        <authorList>
            <person name="Zheng Z."/>
        </authorList>
    </citation>
    <scope>NUCLEOTIDE SEQUENCE</scope>
    <source>
        <strain evidence="2">ZZ-2019</strain>
        <tissue evidence="2">Adductor muscle</tissue>
    </source>
</reference>
<dbReference type="AlphaFoldDB" id="A0AA89BX86"/>
<dbReference type="PANTHER" id="PTHR35273">
    <property type="entry name" value="ALPHA-1,4 POLYGALACTOSAMINIDASE, PUTATIVE (AFU_ORTHOLOGUE AFUA_3G07890)-RELATED"/>
    <property type="match status" value="1"/>
</dbReference>
<gene>
    <name evidence="2" type="ORF">FSP39_011421</name>
</gene>
<protein>
    <recommendedName>
        <fullName evidence="1">Glycoside-hydrolase family GH114 TIM-barrel domain-containing protein</fullName>
    </recommendedName>
</protein>
<sequence>MRARLDLAVHYHCDGVEPDKNDAYTNDNGVGLTASDQLAYNKWIGTELSHPVTSISEDIEYNLWLDGSNGLWQNIIHHSGDWDIIVYDEFPISTVELLQ</sequence>
<dbReference type="Proteomes" id="UP001186944">
    <property type="component" value="Unassembled WGS sequence"/>
</dbReference>
<dbReference type="PANTHER" id="PTHR35273:SF2">
    <property type="entry name" value="ALPHA-GALACTOSIDASE"/>
    <property type="match status" value="1"/>
</dbReference>
<comment type="caution">
    <text evidence="2">The sequence shown here is derived from an EMBL/GenBank/DDBJ whole genome shotgun (WGS) entry which is preliminary data.</text>
</comment>
<evidence type="ECO:0000313" key="3">
    <source>
        <dbReference type="Proteomes" id="UP001186944"/>
    </source>
</evidence>
<dbReference type="Pfam" id="PF03537">
    <property type="entry name" value="Glyco_hydro_114"/>
    <property type="match status" value="1"/>
</dbReference>
<keyword evidence="3" id="KW-1185">Reference proteome</keyword>
<feature type="domain" description="Glycoside-hydrolase family GH114 TIM-barrel" evidence="1">
    <location>
        <begin position="1"/>
        <end position="50"/>
    </location>
</feature>
<evidence type="ECO:0000259" key="1">
    <source>
        <dbReference type="Pfam" id="PF03537"/>
    </source>
</evidence>